<evidence type="ECO:0000313" key="2">
    <source>
        <dbReference type="Proteomes" id="UP000193144"/>
    </source>
</evidence>
<dbReference type="AlphaFoldDB" id="A0A1Y1ZDL5"/>
<gene>
    <name evidence="1" type="ORF">BCR34DRAFT_570018</name>
</gene>
<sequence>MAFYDINDREYADLRSARKIETRHRARMEKYYHFKGIHQSDLPSHPTQRSHYRPADRNGKYLTCMAFPPDLSAASVHRFTKREAYEEAQLWPRPPTHHHSRVPKDSLKWERQNAAKKLSKREIRDEEWRPNLFEDRWADECIQYLDAFDRYCLFGEEAEYFEYCLPEQMSKKPVDDEVAADNVAEVESAPSEDVFEPTNVVQEEADEGYVTDEDDGKWSDYYHDEYYYGDEYFSLPTARWHRNHTGWPFLAMWNTCSESFCACHLDWDWGPELPTEYPLGAWMRESEGDGKYDWWKDTPDDYDCENSIDNHEGTVYGFEEPDWDVVSLTSEAWTEVEEGDQSDFENWG</sequence>
<keyword evidence="2" id="KW-1185">Reference proteome</keyword>
<dbReference type="Proteomes" id="UP000193144">
    <property type="component" value="Unassembled WGS sequence"/>
</dbReference>
<name>A0A1Y1ZDL5_9PLEO</name>
<proteinExistence type="predicted"/>
<accession>A0A1Y1ZDL5</accession>
<evidence type="ECO:0000313" key="1">
    <source>
        <dbReference type="EMBL" id="ORY08373.1"/>
    </source>
</evidence>
<comment type="caution">
    <text evidence="1">The sequence shown here is derived from an EMBL/GenBank/DDBJ whole genome shotgun (WGS) entry which is preliminary data.</text>
</comment>
<dbReference type="EMBL" id="MCFA01000102">
    <property type="protein sequence ID" value="ORY08373.1"/>
    <property type="molecule type" value="Genomic_DNA"/>
</dbReference>
<organism evidence="1 2">
    <name type="scientific">Clohesyomyces aquaticus</name>
    <dbReference type="NCBI Taxonomy" id="1231657"/>
    <lineage>
        <taxon>Eukaryota</taxon>
        <taxon>Fungi</taxon>
        <taxon>Dikarya</taxon>
        <taxon>Ascomycota</taxon>
        <taxon>Pezizomycotina</taxon>
        <taxon>Dothideomycetes</taxon>
        <taxon>Pleosporomycetidae</taxon>
        <taxon>Pleosporales</taxon>
        <taxon>Lindgomycetaceae</taxon>
        <taxon>Clohesyomyces</taxon>
    </lineage>
</organism>
<protein>
    <submittedName>
        <fullName evidence="1">Uncharacterized protein</fullName>
    </submittedName>
</protein>
<dbReference type="OrthoDB" id="5423564at2759"/>
<reference evidence="1 2" key="1">
    <citation type="submission" date="2016-07" db="EMBL/GenBank/DDBJ databases">
        <title>Pervasive Adenine N6-methylation of Active Genes in Fungi.</title>
        <authorList>
            <consortium name="DOE Joint Genome Institute"/>
            <person name="Mondo S.J."/>
            <person name="Dannebaum R.O."/>
            <person name="Kuo R.C."/>
            <person name="Labutti K."/>
            <person name="Haridas S."/>
            <person name="Kuo A."/>
            <person name="Salamov A."/>
            <person name="Ahrendt S.R."/>
            <person name="Lipzen A."/>
            <person name="Sullivan W."/>
            <person name="Andreopoulos W.B."/>
            <person name="Clum A."/>
            <person name="Lindquist E."/>
            <person name="Daum C."/>
            <person name="Ramamoorthy G.K."/>
            <person name="Gryganskyi A."/>
            <person name="Culley D."/>
            <person name="Magnuson J.K."/>
            <person name="James T.Y."/>
            <person name="O'Malley M.A."/>
            <person name="Stajich J.E."/>
            <person name="Spatafora J.W."/>
            <person name="Visel A."/>
            <person name="Grigoriev I.V."/>
        </authorList>
    </citation>
    <scope>NUCLEOTIDE SEQUENCE [LARGE SCALE GENOMIC DNA]</scope>
    <source>
        <strain evidence="1 2">CBS 115471</strain>
    </source>
</reference>